<reference evidence="1" key="1">
    <citation type="submission" date="2020-06" db="EMBL/GenBank/DDBJ databases">
        <title>WGS assembly of Ceratodon purpureus strain R40.</title>
        <authorList>
            <person name="Carey S.B."/>
            <person name="Jenkins J."/>
            <person name="Shu S."/>
            <person name="Lovell J.T."/>
            <person name="Sreedasyam A."/>
            <person name="Maumus F."/>
            <person name="Tiley G.P."/>
            <person name="Fernandez-Pozo N."/>
            <person name="Barry K."/>
            <person name="Chen C."/>
            <person name="Wang M."/>
            <person name="Lipzen A."/>
            <person name="Daum C."/>
            <person name="Saski C.A."/>
            <person name="Payton A.C."/>
            <person name="Mcbreen J.C."/>
            <person name="Conrad R.E."/>
            <person name="Kollar L.M."/>
            <person name="Olsson S."/>
            <person name="Huttunen S."/>
            <person name="Landis J.B."/>
            <person name="Wickett N.J."/>
            <person name="Johnson M.G."/>
            <person name="Rensing S.A."/>
            <person name="Grimwood J."/>
            <person name="Schmutz J."/>
            <person name="Mcdaniel S.F."/>
        </authorList>
    </citation>
    <scope>NUCLEOTIDE SEQUENCE</scope>
    <source>
        <strain evidence="1">R40</strain>
    </source>
</reference>
<dbReference type="Proteomes" id="UP000822688">
    <property type="component" value="Chromosome 8"/>
</dbReference>
<sequence length="257" mass="28669">MANRSWVASVMFASKCAVSPLYFHEGKTKVDPHLASLMECEVVVKKISIYKTPLRTDLRQASAAQLNEQQGAGSSWTQLHHHFLIVEVSSPPHLHIIRAEKSGLDPEGFAGITVNIVPFIVEGKAAKEHHGRVVNLPIQLKKLIEILTAHHPDYDLLCDNCWKYADNTFKALEDTLRATTGSTEVQRQGQSQQLLANEGSMPPLIMPIERITQAAKVTTMIVSLGVLTTCAYKGLKWWMTREDEVKKEEVPAKQYCA</sequence>
<evidence type="ECO:0000313" key="2">
    <source>
        <dbReference type="Proteomes" id="UP000822688"/>
    </source>
</evidence>
<evidence type="ECO:0000313" key="1">
    <source>
        <dbReference type="EMBL" id="KAG0563998.1"/>
    </source>
</evidence>
<dbReference type="EMBL" id="CM026429">
    <property type="protein sequence ID" value="KAG0563998.1"/>
    <property type="molecule type" value="Genomic_DNA"/>
</dbReference>
<accession>A0A8T0H1P6</accession>
<organism evidence="1 2">
    <name type="scientific">Ceratodon purpureus</name>
    <name type="common">Fire moss</name>
    <name type="synonym">Dicranum purpureum</name>
    <dbReference type="NCBI Taxonomy" id="3225"/>
    <lineage>
        <taxon>Eukaryota</taxon>
        <taxon>Viridiplantae</taxon>
        <taxon>Streptophyta</taxon>
        <taxon>Embryophyta</taxon>
        <taxon>Bryophyta</taxon>
        <taxon>Bryophytina</taxon>
        <taxon>Bryopsida</taxon>
        <taxon>Dicranidae</taxon>
        <taxon>Pseudoditrichales</taxon>
        <taxon>Ditrichaceae</taxon>
        <taxon>Ceratodon</taxon>
    </lineage>
</organism>
<name>A0A8T0H1P6_CERPU</name>
<keyword evidence="2" id="KW-1185">Reference proteome</keyword>
<protein>
    <submittedName>
        <fullName evidence="1">Uncharacterized protein</fullName>
    </submittedName>
</protein>
<gene>
    <name evidence="1" type="ORF">KC19_8G074700</name>
</gene>
<proteinExistence type="predicted"/>
<dbReference type="AlphaFoldDB" id="A0A8T0H1P6"/>
<comment type="caution">
    <text evidence="1">The sequence shown here is derived from an EMBL/GenBank/DDBJ whole genome shotgun (WGS) entry which is preliminary data.</text>
</comment>